<comment type="caution">
    <text evidence="4">The sequence shown here is derived from an EMBL/GenBank/DDBJ whole genome shotgun (WGS) entry which is preliminary data.</text>
</comment>
<dbReference type="SUPFAM" id="SSF53474">
    <property type="entry name" value="alpha/beta-Hydrolases"/>
    <property type="match status" value="1"/>
</dbReference>
<dbReference type="AlphaFoldDB" id="A0A0A5GGN6"/>
<evidence type="ECO:0000256" key="2">
    <source>
        <dbReference type="ARBA" id="ARBA00022801"/>
    </source>
</evidence>
<dbReference type="STRING" id="1385511.GCA_000425225_02208"/>
<keyword evidence="5" id="KW-1185">Reference proteome</keyword>
<evidence type="ECO:0000259" key="3">
    <source>
        <dbReference type="Pfam" id="PF00561"/>
    </source>
</evidence>
<feature type="domain" description="AB hydrolase-1" evidence="3">
    <location>
        <begin position="23"/>
        <end position="121"/>
    </location>
</feature>
<dbReference type="RefSeq" id="WP_027448681.1">
    <property type="nucleotide sequence ID" value="NZ_AVPF01000008.1"/>
</dbReference>
<dbReference type="InterPro" id="IPR000073">
    <property type="entry name" value="AB_hydrolase_1"/>
</dbReference>
<reference evidence="4 5" key="1">
    <citation type="submission" date="2013-08" db="EMBL/GenBank/DDBJ databases">
        <authorList>
            <person name="Huang J."/>
            <person name="Wang G."/>
        </authorList>
    </citation>
    <scope>NUCLEOTIDE SEQUENCE [LARGE SCALE GENOMIC DNA]</scope>
    <source>
        <strain evidence="4 5">BH030004</strain>
    </source>
</reference>
<dbReference type="PANTHER" id="PTHR43798:SF33">
    <property type="entry name" value="HYDROLASE, PUTATIVE (AFU_ORTHOLOGUE AFUA_2G14860)-RELATED"/>
    <property type="match status" value="1"/>
</dbReference>
<dbReference type="Gene3D" id="3.40.50.1820">
    <property type="entry name" value="alpha/beta hydrolase"/>
    <property type="match status" value="1"/>
</dbReference>
<evidence type="ECO:0000256" key="1">
    <source>
        <dbReference type="ARBA" id="ARBA00010088"/>
    </source>
</evidence>
<dbReference type="PANTHER" id="PTHR43798">
    <property type="entry name" value="MONOACYLGLYCEROL LIPASE"/>
    <property type="match status" value="1"/>
</dbReference>
<dbReference type="InterPro" id="IPR002410">
    <property type="entry name" value="Peptidase_S33"/>
</dbReference>
<dbReference type="EMBL" id="AVPF01000008">
    <property type="protein sequence ID" value="KGX90280.1"/>
    <property type="molecule type" value="Genomic_DNA"/>
</dbReference>
<dbReference type="GO" id="GO:0004177">
    <property type="term" value="F:aminopeptidase activity"/>
    <property type="evidence" value="ECO:0007669"/>
    <property type="project" value="UniProtKB-EC"/>
</dbReference>
<comment type="similarity">
    <text evidence="1">Belongs to the peptidase S33 family.</text>
</comment>
<dbReference type="eggNOG" id="COG2267">
    <property type="taxonomic scope" value="Bacteria"/>
</dbReference>
<dbReference type="OrthoDB" id="9775557at2"/>
<proteinExistence type="inferred from homology"/>
<gene>
    <name evidence="4" type="ORF">N783_21050</name>
</gene>
<dbReference type="PRINTS" id="PR00111">
    <property type="entry name" value="ABHYDROLASE"/>
</dbReference>
<dbReference type="GO" id="GO:0016020">
    <property type="term" value="C:membrane"/>
    <property type="evidence" value="ECO:0007669"/>
    <property type="project" value="TreeGrafter"/>
</dbReference>
<sequence length="284" mass="32277">MIVEVQDGVSLHVTRKGKGIPCLFLHGGPGYWSYSFEHYAGPYLEEELEMIYLDQRGCGRSDHEPSHDYSIDRLILDLEDVRRRLEIDEWLVMGHSFGGTLAVHYAYRFPERVKGLLLSNCTVDLVDSLAHQTQKGLELLGEDIQIPQSTEGVLQTFSCVAGKLRSEGKYDTLQFVDTQKGTYQLKSVDGELGGDPAFQRSVLSKKEFLMDCSCYTKYVDAPTLVMSGREDHVVGPEHYHRFQFPNQTVEILEGKHHPYIENQKAFRQAVSSFLKQIPTETIKV</sequence>
<dbReference type="InterPro" id="IPR029058">
    <property type="entry name" value="AB_hydrolase_fold"/>
</dbReference>
<protein>
    <recommendedName>
        <fullName evidence="3">AB hydrolase-1 domain-containing protein</fullName>
    </recommendedName>
</protein>
<dbReference type="InterPro" id="IPR050266">
    <property type="entry name" value="AB_hydrolase_sf"/>
</dbReference>
<keyword evidence="2" id="KW-0378">Hydrolase</keyword>
<dbReference type="GO" id="GO:0006508">
    <property type="term" value="P:proteolysis"/>
    <property type="evidence" value="ECO:0007669"/>
    <property type="project" value="InterPro"/>
</dbReference>
<dbReference type="PRINTS" id="PR00793">
    <property type="entry name" value="PROAMNOPTASE"/>
</dbReference>
<evidence type="ECO:0000313" key="4">
    <source>
        <dbReference type="EMBL" id="KGX90280.1"/>
    </source>
</evidence>
<organism evidence="4 5">
    <name type="scientific">Pontibacillus marinus BH030004 = DSM 16465</name>
    <dbReference type="NCBI Taxonomy" id="1385511"/>
    <lineage>
        <taxon>Bacteria</taxon>
        <taxon>Bacillati</taxon>
        <taxon>Bacillota</taxon>
        <taxon>Bacilli</taxon>
        <taxon>Bacillales</taxon>
        <taxon>Bacillaceae</taxon>
        <taxon>Pontibacillus</taxon>
    </lineage>
</organism>
<accession>A0A0A5GGN6</accession>
<dbReference type="Proteomes" id="UP000030403">
    <property type="component" value="Unassembled WGS sequence"/>
</dbReference>
<name>A0A0A5GGN6_9BACI</name>
<dbReference type="Pfam" id="PF00561">
    <property type="entry name" value="Abhydrolase_1"/>
    <property type="match status" value="1"/>
</dbReference>
<evidence type="ECO:0000313" key="5">
    <source>
        <dbReference type="Proteomes" id="UP000030403"/>
    </source>
</evidence>